<keyword evidence="3" id="KW-1185">Reference proteome</keyword>
<dbReference type="RefSeq" id="WP_166933603.1">
    <property type="nucleotide sequence ID" value="NZ_BAAADD010000003.1"/>
</dbReference>
<dbReference type="Proteomes" id="UP001499951">
    <property type="component" value="Unassembled WGS sequence"/>
</dbReference>
<evidence type="ECO:0000256" key="1">
    <source>
        <dbReference type="SAM" id="Phobius"/>
    </source>
</evidence>
<accession>A0ABP3PD33</accession>
<dbReference type="PROSITE" id="PS51257">
    <property type="entry name" value="PROKAR_LIPOPROTEIN"/>
    <property type="match status" value="1"/>
</dbReference>
<organism evidence="2 3">
    <name type="scientific">Rhizomicrobium electricum</name>
    <dbReference type="NCBI Taxonomy" id="480070"/>
    <lineage>
        <taxon>Bacteria</taxon>
        <taxon>Pseudomonadati</taxon>
        <taxon>Pseudomonadota</taxon>
        <taxon>Alphaproteobacteria</taxon>
        <taxon>Micropepsales</taxon>
        <taxon>Micropepsaceae</taxon>
        <taxon>Rhizomicrobium</taxon>
    </lineage>
</organism>
<gene>
    <name evidence="2" type="ORF">GCM10008942_11880</name>
</gene>
<keyword evidence="1" id="KW-0472">Membrane</keyword>
<evidence type="ECO:0000313" key="3">
    <source>
        <dbReference type="Proteomes" id="UP001499951"/>
    </source>
</evidence>
<reference evidence="3" key="1">
    <citation type="journal article" date="2019" name="Int. J. Syst. Evol. Microbiol.">
        <title>The Global Catalogue of Microorganisms (GCM) 10K type strain sequencing project: providing services to taxonomists for standard genome sequencing and annotation.</title>
        <authorList>
            <consortium name="The Broad Institute Genomics Platform"/>
            <consortium name="The Broad Institute Genome Sequencing Center for Infectious Disease"/>
            <person name="Wu L."/>
            <person name="Ma J."/>
        </authorList>
    </citation>
    <scope>NUCLEOTIDE SEQUENCE [LARGE SCALE GENOMIC DNA]</scope>
    <source>
        <strain evidence="3">JCM 15089</strain>
    </source>
</reference>
<protein>
    <recommendedName>
        <fullName evidence="4">Lipoprotein</fullName>
    </recommendedName>
</protein>
<name>A0ABP3PD33_9PROT</name>
<sequence>MRRVVGLILMPAGLALMLASGCAYWLALADYFGITELWGMTCPDAIRTKALLIGGLMIAVLGQRLYSGRDLKTGKKPDAEE</sequence>
<evidence type="ECO:0000313" key="2">
    <source>
        <dbReference type="EMBL" id="GAA0565154.1"/>
    </source>
</evidence>
<feature type="transmembrane region" description="Helical" evidence="1">
    <location>
        <begin position="7"/>
        <end position="26"/>
    </location>
</feature>
<evidence type="ECO:0008006" key="4">
    <source>
        <dbReference type="Google" id="ProtNLM"/>
    </source>
</evidence>
<proteinExistence type="predicted"/>
<keyword evidence="1" id="KW-0812">Transmembrane</keyword>
<dbReference type="EMBL" id="BAAADD010000003">
    <property type="protein sequence ID" value="GAA0565154.1"/>
    <property type="molecule type" value="Genomic_DNA"/>
</dbReference>
<keyword evidence="1" id="KW-1133">Transmembrane helix</keyword>
<comment type="caution">
    <text evidence="2">The sequence shown here is derived from an EMBL/GenBank/DDBJ whole genome shotgun (WGS) entry which is preliminary data.</text>
</comment>
<feature type="transmembrane region" description="Helical" evidence="1">
    <location>
        <begin position="46"/>
        <end position="66"/>
    </location>
</feature>